<reference evidence="9" key="1">
    <citation type="submission" date="2021-09" db="EMBL/GenBank/DDBJ databases">
        <authorList>
            <consortium name="AG Swart"/>
            <person name="Singh M."/>
            <person name="Singh A."/>
            <person name="Seah K."/>
            <person name="Emmerich C."/>
        </authorList>
    </citation>
    <scope>NUCLEOTIDE SEQUENCE</scope>
    <source>
        <strain evidence="9">ATCC30299</strain>
    </source>
</reference>
<sequence>MSVFVTVGTTKFEELIKAIDTDEVLEALRDQGLTKVLCQIGNGEFTPESEFFRFSPSLDEFMENADLIISHAGAGSILEALRKNKKLIVVVNQKLMDNHQLEIAKELSDRNHLIMCENPDELSSAVRKLETAEIKPLPPSNTQELMQEIVDLLN</sequence>
<dbReference type="GO" id="GO:0006488">
    <property type="term" value="P:dolichol-linked oligosaccharide biosynthetic process"/>
    <property type="evidence" value="ECO:0007669"/>
    <property type="project" value="InterPro"/>
</dbReference>
<dbReference type="GO" id="GO:0005783">
    <property type="term" value="C:endoplasmic reticulum"/>
    <property type="evidence" value="ECO:0007669"/>
    <property type="project" value="UniProtKB-SubCell"/>
</dbReference>
<dbReference type="Gene3D" id="3.40.50.2000">
    <property type="entry name" value="Glycogen Phosphorylase B"/>
    <property type="match status" value="1"/>
</dbReference>
<name>A0AAU9K3Z8_9CILI</name>
<comment type="similarity">
    <text evidence="2">Belongs to the glycosyltransferase 28 family.</text>
</comment>
<dbReference type="EC" id="2.4.1.141" evidence="3"/>
<dbReference type="SUPFAM" id="SSF53756">
    <property type="entry name" value="UDP-Glycosyltransferase/glycogen phosphorylase"/>
    <property type="match status" value="1"/>
</dbReference>
<gene>
    <name evidence="9" type="ORF">BSTOLATCC_MIC57023</name>
</gene>
<evidence type="ECO:0000313" key="10">
    <source>
        <dbReference type="Proteomes" id="UP001162131"/>
    </source>
</evidence>
<feature type="domain" description="Glycosyl transferase family 28 C-terminal" evidence="8">
    <location>
        <begin position="3"/>
        <end position="142"/>
    </location>
</feature>
<dbReference type="Pfam" id="PF04101">
    <property type="entry name" value="Glyco_tran_28_C"/>
    <property type="match status" value="1"/>
</dbReference>
<dbReference type="Proteomes" id="UP001162131">
    <property type="component" value="Unassembled WGS sequence"/>
</dbReference>
<dbReference type="NCBIfam" id="NF041548">
    <property type="entry name" value="PssE"/>
    <property type="match status" value="1"/>
</dbReference>
<protein>
    <recommendedName>
        <fullName evidence="4">UDP-N-acetylglucosamine transferase subunit ALG13</fullName>
        <ecNumber evidence="3">2.4.1.141</ecNumber>
    </recommendedName>
</protein>
<evidence type="ECO:0000256" key="7">
    <source>
        <dbReference type="ARBA" id="ARBA00022824"/>
    </source>
</evidence>
<dbReference type="InterPro" id="IPR007235">
    <property type="entry name" value="Glyco_trans_28_C"/>
</dbReference>
<keyword evidence="6" id="KW-0808">Transferase</keyword>
<accession>A0AAU9K3Z8</accession>
<dbReference type="PANTHER" id="PTHR12867">
    <property type="entry name" value="GLYCOSYL TRANSFERASE-RELATED"/>
    <property type="match status" value="1"/>
</dbReference>
<dbReference type="InterPro" id="IPR039042">
    <property type="entry name" value="Alg13-like"/>
</dbReference>
<evidence type="ECO:0000256" key="3">
    <source>
        <dbReference type="ARBA" id="ARBA00012614"/>
    </source>
</evidence>
<dbReference type="GO" id="GO:0004577">
    <property type="term" value="F:N-acetylglucosaminyldiphosphodolichol N-acetylglucosaminyltransferase activity"/>
    <property type="evidence" value="ECO:0007669"/>
    <property type="project" value="UniProtKB-EC"/>
</dbReference>
<proteinExistence type="inferred from homology"/>
<comment type="caution">
    <text evidence="9">The sequence shown here is derived from an EMBL/GenBank/DDBJ whole genome shotgun (WGS) entry which is preliminary data.</text>
</comment>
<organism evidence="9 10">
    <name type="scientific">Blepharisma stoltei</name>
    <dbReference type="NCBI Taxonomy" id="1481888"/>
    <lineage>
        <taxon>Eukaryota</taxon>
        <taxon>Sar</taxon>
        <taxon>Alveolata</taxon>
        <taxon>Ciliophora</taxon>
        <taxon>Postciliodesmatophora</taxon>
        <taxon>Heterotrichea</taxon>
        <taxon>Heterotrichida</taxon>
        <taxon>Blepharismidae</taxon>
        <taxon>Blepharisma</taxon>
    </lineage>
</organism>
<keyword evidence="10" id="KW-1185">Reference proteome</keyword>
<keyword evidence="5" id="KW-0328">Glycosyltransferase</keyword>
<evidence type="ECO:0000259" key="8">
    <source>
        <dbReference type="Pfam" id="PF04101"/>
    </source>
</evidence>
<keyword evidence="7" id="KW-0256">Endoplasmic reticulum</keyword>
<evidence type="ECO:0000256" key="1">
    <source>
        <dbReference type="ARBA" id="ARBA00004240"/>
    </source>
</evidence>
<dbReference type="AlphaFoldDB" id="A0AAU9K3Z8"/>
<evidence type="ECO:0000256" key="5">
    <source>
        <dbReference type="ARBA" id="ARBA00022676"/>
    </source>
</evidence>
<evidence type="ECO:0000313" key="9">
    <source>
        <dbReference type="EMBL" id="CAG9332731.1"/>
    </source>
</evidence>
<dbReference type="PANTHER" id="PTHR12867:SF6">
    <property type="entry name" value="N-ACETYLGLUCOSAMINYLDIPHOSPHODOLICHOL N-ACETYLGLUCOSAMINYLTRANSFERASE"/>
    <property type="match status" value="1"/>
</dbReference>
<dbReference type="InterPro" id="IPR048097">
    <property type="entry name" value="Cps14G-like"/>
</dbReference>
<evidence type="ECO:0000256" key="2">
    <source>
        <dbReference type="ARBA" id="ARBA00006962"/>
    </source>
</evidence>
<dbReference type="EMBL" id="CAJZBQ010000055">
    <property type="protein sequence ID" value="CAG9332731.1"/>
    <property type="molecule type" value="Genomic_DNA"/>
</dbReference>
<evidence type="ECO:0000256" key="6">
    <source>
        <dbReference type="ARBA" id="ARBA00022679"/>
    </source>
</evidence>
<evidence type="ECO:0000256" key="4">
    <source>
        <dbReference type="ARBA" id="ARBA00017468"/>
    </source>
</evidence>
<comment type="subcellular location">
    <subcellularLocation>
        <location evidence="1">Endoplasmic reticulum</location>
    </subcellularLocation>
</comment>